<comment type="caution">
    <text evidence="1">The sequence shown here is derived from an EMBL/GenBank/DDBJ whole genome shotgun (WGS) entry which is preliminary data.</text>
</comment>
<protein>
    <submittedName>
        <fullName evidence="1">Putative ribonuclease iii protein</fullName>
    </submittedName>
</protein>
<dbReference type="SUPFAM" id="SSF69065">
    <property type="entry name" value="RNase III domain-like"/>
    <property type="match status" value="1"/>
</dbReference>
<dbReference type="Gene3D" id="1.10.1520.10">
    <property type="entry name" value="Ribonuclease III domain"/>
    <property type="match status" value="1"/>
</dbReference>
<organism evidence="1 2">
    <name type="scientific">Botrytis fragariae</name>
    <dbReference type="NCBI Taxonomy" id="1964551"/>
    <lineage>
        <taxon>Eukaryota</taxon>
        <taxon>Fungi</taxon>
        <taxon>Dikarya</taxon>
        <taxon>Ascomycota</taxon>
        <taxon>Pezizomycotina</taxon>
        <taxon>Leotiomycetes</taxon>
        <taxon>Helotiales</taxon>
        <taxon>Sclerotiniaceae</taxon>
        <taxon>Botrytis</taxon>
    </lineage>
</organism>
<evidence type="ECO:0000313" key="1">
    <source>
        <dbReference type="EMBL" id="KAF5876300.1"/>
    </source>
</evidence>
<accession>A0A8H6ELH0</accession>
<dbReference type="GeneID" id="59256810"/>
<keyword evidence="2" id="KW-1185">Reference proteome</keyword>
<dbReference type="OrthoDB" id="67027at2759"/>
<evidence type="ECO:0000313" key="2">
    <source>
        <dbReference type="Proteomes" id="UP000531561"/>
    </source>
</evidence>
<dbReference type="RefSeq" id="XP_037195246.1">
    <property type="nucleotide sequence ID" value="XM_037333118.1"/>
</dbReference>
<dbReference type="EMBL" id="JABFCT010000004">
    <property type="protein sequence ID" value="KAF5876300.1"/>
    <property type="molecule type" value="Genomic_DNA"/>
</dbReference>
<dbReference type="AlphaFoldDB" id="A0A8H6ELH0"/>
<dbReference type="InterPro" id="IPR036389">
    <property type="entry name" value="RNase_III_sf"/>
</dbReference>
<proteinExistence type="predicted"/>
<sequence>MADLDYISQLESIVSYKFANRLLIYRALTAPGAEGSKEGNEEERQQYDGNRKLAKVGESLIQSVLKMKEALGEEEGQGEIEALKFGMIKRNHAEKAKAFGIDKIMRLNPRQRGVASPNTLHLAICAIVGAVWEDCDQQISFINSVVEFLLIRSSTNCKIIPFEEFISMEMLIDDDVVPNSAMNVG</sequence>
<dbReference type="Proteomes" id="UP000531561">
    <property type="component" value="Unassembled WGS sequence"/>
</dbReference>
<name>A0A8H6ELH0_9HELO</name>
<reference evidence="1 2" key="1">
    <citation type="journal article" date="2020" name="Phytopathology">
        <title>A high-quality genome resource of Botrytis fragariae, a new and rapidly spreading fungal pathogen causing strawberry gray mold in the U.S.A.</title>
        <authorList>
            <person name="Wu Y."/>
            <person name="Saski C.A."/>
            <person name="Schnabel G."/>
            <person name="Xiao S."/>
            <person name="Hu M."/>
        </authorList>
    </citation>
    <scope>NUCLEOTIDE SEQUENCE [LARGE SCALE GENOMIC DNA]</scope>
    <source>
        <strain evidence="1 2">BVB16</strain>
    </source>
</reference>
<dbReference type="GO" id="GO:0006396">
    <property type="term" value="P:RNA processing"/>
    <property type="evidence" value="ECO:0007669"/>
    <property type="project" value="InterPro"/>
</dbReference>
<dbReference type="GO" id="GO:0004525">
    <property type="term" value="F:ribonuclease III activity"/>
    <property type="evidence" value="ECO:0007669"/>
    <property type="project" value="InterPro"/>
</dbReference>
<gene>
    <name evidence="1" type="ORF">Bfra_002703</name>
</gene>